<accession>I3TSK1</accession>
<evidence type="ECO:0000313" key="2">
    <source>
        <dbReference type="Proteomes" id="UP000005258"/>
    </source>
</evidence>
<dbReference type="KEGG" id="tmo:TMO_a0336"/>
<gene>
    <name evidence="1" type="ordered locus">TMO_a0336</name>
</gene>
<keyword evidence="1" id="KW-0614">Plasmid</keyword>
<sequence length="148" mass="16280">MRHCGFNPRTRKGATPIIWPPELRAWFQSTHPQGCDLAHFGSLSTASVSIHAPARVRQFDLTAEVRDQIVSIHAPARVRRQVALATRLDIAVSIHAPARVRLLSTTASIWEVLFQSTHPQGCDYHAALGAVLETVSIHAPARVRLTPS</sequence>
<proteinExistence type="predicted"/>
<organism evidence="1 2">
    <name type="scientific">Tistrella mobilis (strain KA081020-065)</name>
    <dbReference type="NCBI Taxonomy" id="1110502"/>
    <lineage>
        <taxon>Bacteria</taxon>
        <taxon>Pseudomonadati</taxon>
        <taxon>Pseudomonadota</taxon>
        <taxon>Alphaproteobacteria</taxon>
        <taxon>Geminicoccales</taxon>
        <taxon>Geminicoccaceae</taxon>
        <taxon>Tistrella</taxon>
    </lineage>
</organism>
<dbReference type="EMBL" id="CP003237">
    <property type="protein sequence ID" value="AFK55739.1"/>
    <property type="molecule type" value="Genomic_DNA"/>
</dbReference>
<dbReference type="AlphaFoldDB" id="I3TSK1"/>
<geneLocation type="plasmid" evidence="1 2">
    <name>pTM1</name>
</geneLocation>
<evidence type="ECO:0000313" key="1">
    <source>
        <dbReference type="EMBL" id="AFK55739.1"/>
    </source>
</evidence>
<protein>
    <submittedName>
        <fullName evidence="1">Uncharacterized protein</fullName>
    </submittedName>
</protein>
<reference evidence="1 2" key="1">
    <citation type="journal article" date="2012" name="J. Am. Chem. Soc.">
        <title>Bacterial biosynthesis and maturation of the didemnin anti-cancer agents.</title>
        <authorList>
            <person name="Xu Y."/>
            <person name="Kersten R.D."/>
            <person name="Nam S.J."/>
            <person name="Lu L."/>
            <person name="Al-Suwailem A.M."/>
            <person name="Zheng H."/>
            <person name="Fenical W."/>
            <person name="Dorrestein P.C."/>
            <person name="Moore B.S."/>
            <person name="Qian P.Y."/>
        </authorList>
    </citation>
    <scope>NUCLEOTIDE SEQUENCE [LARGE SCALE GENOMIC DNA]</scope>
    <source>
        <strain evidence="1 2">KA081020-065</strain>
    </source>
</reference>
<name>I3TSK1_TISMK</name>
<dbReference type="Proteomes" id="UP000005258">
    <property type="component" value="Plasmid pTM1"/>
</dbReference>
<dbReference type="HOGENOM" id="CLU_1758011_0_0_5"/>
<dbReference type="AntiFam" id="ANF00272">
    <property type="entry name" value="Translation of CRISPR region"/>
</dbReference>
<keyword evidence="2" id="KW-1185">Reference proteome</keyword>